<feature type="compositionally biased region" description="Gly residues" evidence="1">
    <location>
        <begin position="230"/>
        <end position="242"/>
    </location>
</feature>
<name>A0A2J8A5J4_9CHLO</name>
<dbReference type="GO" id="GO:0003904">
    <property type="term" value="F:deoxyribodipyrimidine photo-lyase activity"/>
    <property type="evidence" value="ECO:0007669"/>
    <property type="project" value="TreeGrafter"/>
</dbReference>
<dbReference type="GO" id="GO:0071949">
    <property type="term" value="F:FAD binding"/>
    <property type="evidence" value="ECO:0007669"/>
    <property type="project" value="TreeGrafter"/>
</dbReference>
<evidence type="ECO:0000313" key="3">
    <source>
        <dbReference type="EMBL" id="PNH07791.1"/>
    </source>
</evidence>
<evidence type="ECO:0000256" key="1">
    <source>
        <dbReference type="SAM" id="MobiDB-lite"/>
    </source>
</evidence>
<dbReference type="GO" id="GO:0003677">
    <property type="term" value="F:DNA binding"/>
    <property type="evidence" value="ECO:0007669"/>
    <property type="project" value="TreeGrafter"/>
</dbReference>
<gene>
    <name evidence="3" type="ORF">TSOC_005726</name>
</gene>
<protein>
    <submittedName>
        <fullName evidence="3">Cryptochrome-1</fullName>
    </submittedName>
</protein>
<keyword evidence="4" id="KW-1185">Reference proteome</keyword>
<dbReference type="GO" id="GO:0043153">
    <property type="term" value="P:entrainment of circadian clock by photoperiod"/>
    <property type="evidence" value="ECO:0007669"/>
    <property type="project" value="TreeGrafter"/>
</dbReference>
<dbReference type="InterPro" id="IPR036155">
    <property type="entry name" value="Crypto/Photolyase_N_sf"/>
</dbReference>
<dbReference type="InterPro" id="IPR002081">
    <property type="entry name" value="Cryptochrome/DNA_photolyase_1"/>
</dbReference>
<dbReference type="InterPro" id="IPR006050">
    <property type="entry name" value="DNA_photolyase_N"/>
</dbReference>
<dbReference type="PROSITE" id="PS51645">
    <property type="entry name" value="PHR_CRY_ALPHA_BETA"/>
    <property type="match status" value="1"/>
</dbReference>
<feature type="compositionally biased region" description="Gly residues" evidence="1">
    <location>
        <begin position="158"/>
        <end position="178"/>
    </location>
</feature>
<feature type="region of interest" description="Disordered" evidence="1">
    <location>
        <begin position="153"/>
        <end position="279"/>
    </location>
</feature>
<sequence>MPEFGTVIVWFRRDLRVDDNPALVAALNAAENVIPVFIWAPEEEGQFQPGRCSRWWTKHSLIDLQQALAALGSKLVIRRSTDSTAALLQIVSEVGAEAVFFNHLYDPISLMRDHDCKRGLTAAGVAQRTFNGDMLYEPWEVLDDNKQPLSTFSDFWARGGGGEELSGGEGAGEGGGGGGERRRKRESGDGEDGDEDSPGGGHTPQGGGGDEDMASADLDSRSGSEDEGGRGAWGEAPGGGGAVVMEEAREAEMEGGAEAGGGEGQSHKRRRSFGAGPLA</sequence>
<reference evidence="3 4" key="1">
    <citation type="journal article" date="2017" name="Mol. Biol. Evol.">
        <title>The 4-celled Tetrabaena socialis nuclear genome reveals the essential components for genetic control of cell number at the origin of multicellularity in the volvocine lineage.</title>
        <authorList>
            <person name="Featherston J."/>
            <person name="Arakaki Y."/>
            <person name="Hanschen E.R."/>
            <person name="Ferris P.J."/>
            <person name="Michod R.E."/>
            <person name="Olson B.J.S.C."/>
            <person name="Nozaki H."/>
            <person name="Durand P.M."/>
        </authorList>
    </citation>
    <scope>NUCLEOTIDE SEQUENCE [LARGE SCALE GENOMIC DNA]</scope>
    <source>
        <strain evidence="3 4">NIES-571</strain>
    </source>
</reference>
<dbReference type="PANTHER" id="PTHR11455">
    <property type="entry name" value="CRYPTOCHROME"/>
    <property type="match status" value="1"/>
</dbReference>
<dbReference type="InterPro" id="IPR014729">
    <property type="entry name" value="Rossmann-like_a/b/a_fold"/>
</dbReference>
<organism evidence="3 4">
    <name type="scientific">Tetrabaena socialis</name>
    <dbReference type="NCBI Taxonomy" id="47790"/>
    <lineage>
        <taxon>Eukaryota</taxon>
        <taxon>Viridiplantae</taxon>
        <taxon>Chlorophyta</taxon>
        <taxon>core chlorophytes</taxon>
        <taxon>Chlorophyceae</taxon>
        <taxon>CS clade</taxon>
        <taxon>Chlamydomonadales</taxon>
        <taxon>Tetrabaenaceae</taxon>
        <taxon>Tetrabaena</taxon>
    </lineage>
</organism>
<dbReference type="GO" id="GO:0005634">
    <property type="term" value="C:nucleus"/>
    <property type="evidence" value="ECO:0007669"/>
    <property type="project" value="TreeGrafter"/>
</dbReference>
<dbReference type="GO" id="GO:0032922">
    <property type="term" value="P:circadian regulation of gene expression"/>
    <property type="evidence" value="ECO:0007669"/>
    <property type="project" value="TreeGrafter"/>
</dbReference>
<feature type="compositionally biased region" description="Basic and acidic residues" evidence="1">
    <location>
        <begin position="218"/>
        <end position="229"/>
    </location>
</feature>
<comment type="caution">
    <text evidence="3">The sequence shown here is derived from an EMBL/GenBank/DDBJ whole genome shotgun (WGS) entry which is preliminary data.</text>
</comment>
<dbReference type="Proteomes" id="UP000236333">
    <property type="component" value="Unassembled WGS sequence"/>
</dbReference>
<evidence type="ECO:0000313" key="4">
    <source>
        <dbReference type="Proteomes" id="UP000236333"/>
    </source>
</evidence>
<dbReference type="SUPFAM" id="SSF52425">
    <property type="entry name" value="Cryptochrome/photolyase, N-terminal domain"/>
    <property type="match status" value="1"/>
</dbReference>
<dbReference type="AlphaFoldDB" id="A0A2J8A5J4"/>
<evidence type="ECO:0000259" key="2">
    <source>
        <dbReference type="PROSITE" id="PS51645"/>
    </source>
</evidence>
<proteinExistence type="predicted"/>
<dbReference type="GO" id="GO:0005737">
    <property type="term" value="C:cytoplasm"/>
    <property type="evidence" value="ECO:0007669"/>
    <property type="project" value="TreeGrafter"/>
</dbReference>
<dbReference type="Gene3D" id="3.40.50.620">
    <property type="entry name" value="HUPs"/>
    <property type="match status" value="1"/>
</dbReference>
<dbReference type="OrthoDB" id="435881at2759"/>
<feature type="domain" description="Photolyase/cryptochrome alpha/beta" evidence="2">
    <location>
        <begin position="5"/>
        <end position="135"/>
    </location>
</feature>
<feature type="compositionally biased region" description="Gly residues" evidence="1">
    <location>
        <begin position="198"/>
        <end position="208"/>
    </location>
</feature>
<accession>A0A2J8A5J4</accession>
<dbReference type="PANTHER" id="PTHR11455:SF18">
    <property type="entry name" value="SI:CH1073-390K14.1"/>
    <property type="match status" value="1"/>
</dbReference>
<dbReference type="Pfam" id="PF00875">
    <property type="entry name" value="DNA_photolyase"/>
    <property type="match status" value="1"/>
</dbReference>
<dbReference type="EMBL" id="PGGS01000161">
    <property type="protein sequence ID" value="PNH07791.1"/>
    <property type="molecule type" value="Genomic_DNA"/>
</dbReference>